<protein>
    <submittedName>
        <fullName evidence="2">Sporulation stage II, protein D</fullName>
    </submittedName>
</protein>
<dbReference type="GO" id="GO:0030435">
    <property type="term" value="P:sporulation resulting in formation of a cellular spore"/>
    <property type="evidence" value="ECO:0007669"/>
    <property type="project" value="InterPro"/>
</dbReference>
<gene>
    <name evidence="2" type="ORF">OBE_12993</name>
</gene>
<dbReference type="NCBIfam" id="TIGR02669">
    <property type="entry name" value="SpoIID_LytB"/>
    <property type="match status" value="1"/>
</dbReference>
<evidence type="ECO:0000313" key="2">
    <source>
        <dbReference type="EMBL" id="EKC52629.1"/>
    </source>
</evidence>
<name>K1SB19_9ZZZZ</name>
<evidence type="ECO:0000259" key="1">
    <source>
        <dbReference type="Pfam" id="PF08486"/>
    </source>
</evidence>
<accession>K1SB19</accession>
<dbReference type="AlphaFoldDB" id="K1SB19"/>
<dbReference type="EMBL" id="AJWZ01008973">
    <property type="protein sequence ID" value="EKC52629.1"/>
    <property type="molecule type" value="Genomic_DNA"/>
</dbReference>
<feature type="domain" description="Sporulation stage II protein D amidase enhancer LytB N-terminal" evidence="1">
    <location>
        <begin position="52"/>
        <end position="150"/>
    </location>
</feature>
<comment type="caution">
    <text evidence="2">The sequence shown here is derived from an EMBL/GenBank/DDBJ whole genome shotgun (WGS) entry which is preliminary data.</text>
</comment>
<dbReference type="NCBIfam" id="TIGR02870">
    <property type="entry name" value="spore_II_D"/>
    <property type="match status" value="1"/>
</dbReference>
<proteinExistence type="predicted"/>
<dbReference type="InterPro" id="IPR013693">
    <property type="entry name" value="SpoIID/LytB_N"/>
</dbReference>
<dbReference type="InterPro" id="IPR014225">
    <property type="entry name" value="Spore_II_D_firmicutes"/>
</dbReference>
<sequence>MILTPLLSLDYSSFSLSNVKSTFQNENDSKDEEKLLDEKSDSVKIKSAASGNVATASTKEYIIGCVAAEMPATYSTEALKAQAVCAYTNLVRLKKNPDSSLSGADISDDPGRHQGYYDIETQKEKWGDKYDEYRAKTEEAVNDVLGKTIVFNGEPIVAAYCAISPGRTESAENIWGGKIEYLVSVTSPGDKLSPDCIKEISLSADEVREYTKNDPEIVLGDDQSGWITDIVYTDSGSGVVKSLKVGGKSFTGNSFRALFSLRSPAFTLEQKDGAFFFKTYGYGHSVGMSQYGADYMAKQGSTYEEILAHYYPNTEII</sequence>
<organism evidence="2">
    <name type="scientific">human gut metagenome</name>
    <dbReference type="NCBI Taxonomy" id="408170"/>
    <lineage>
        <taxon>unclassified sequences</taxon>
        <taxon>metagenomes</taxon>
        <taxon>organismal metagenomes</taxon>
    </lineage>
</organism>
<dbReference type="Pfam" id="PF08486">
    <property type="entry name" value="SpoIID"/>
    <property type="match status" value="1"/>
</dbReference>
<reference evidence="2" key="1">
    <citation type="journal article" date="2013" name="Environ. Microbiol.">
        <title>Microbiota from the distal guts of lean and obese adolescents exhibit partial functional redundancy besides clear differences in community structure.</title>
        <authorList>
            <person name="Ferrer M."/>
            <person name="Ruiz A."/>
            <person name="Lanza F."/>
            <person name="Haange S.B."/>
            <person name="Oberbach A."/>
            <person name="Till H."/>
            <person name="Bargiela R."/>
            <person name="Campoy C."/>
            <person name="Segura M.T."/>
            <person name="Richter M."/>
            <person name="von Bergen M."/>
            <person name="Seifert J."/>
            <person name="Suarez A."/>
        </authorList>
    </citation>
    <scope>NUCLEOTIDE SEQUENCE</scope>
</reference>
<dbReference type="InterPro" id="IPR013486">
    <property type="entry name" value="SpoIID/LytB"/>
</dbReference>